<dbReference type="AlphaFoldDB" id="A0A923MAA6"/>
<gene>
    <name evidence="3" type="ORF">H8R02_20890</name>
</gene>
<reference evidence="3" key="1">
    <citation type="submission" date="2020-08" db="EMBL/GenBank/DDBJ databases">
        <title>Ramlibacter sp. GTP1 16S ribosomal RNA gene genome sequencing and assembly.</title>
        <authorList>
            <person name="Kang M."/>
        </authorList>
    </citation>
    <scope>NUCLEOTIDE SEQUENCE</scope>
    <source>
        <strain evidence="3">GTP1</strain>
    </source>
</reference>
<feature type="signal peptide" evidence="2">
    <location>
        <begin position="1"/>
        <end position="19"/>
    </location>
</feature>
<dbReference type="Proteomes" id="UP000596827">
    <property type="component" value="Unassembled WGS sequence"/>
</dbReference>
<dbReference type="RefSeq" id="WP_187083424.1">
    <property type="nucleotide sequence ID" value="NZ_JACORU010000008.1"/>
</dbReference>
<feature type="compositionally biased region" description="Basic and acidic residues" evidence="1">
    <location>
        <begin position="81"/>
        <end position="93"/>
    </location>
</feature>
<comment type="caution">
    <text evidence="3">The sequence shown here is derived from an EMBL/GenBank/DDBJ whole genome shotgun (WGS) entry which is preliminary data.</text>
</comment>
<evidence type="ECO:0000256" key="2">
    <source>
        <dbReference type="SAM" id="SignalP"/>
    </source>
</evidence>
<feature type="chain" id="PRO_5037343227" evidence="2">
    <location>
        <begin position="20"/>
        <end position="169"/>
    </location>
</feature>
<organism evidence="3 4">
    <name type="scientific">Ramlibacter albus</name>
    <dbReference type="NCBI Taxonomy" id="2079448"/>
    <lineage>
        <taxon>Bacteria</taxon>
        <taxon>Pseudomonadati</taxon>
        <taxon>Pseudomonadota</taxon>
        <taxon>Betaproteobacteria</taxon>
        <taxon>Burkholderiales</taxon>
        <taxon>Comamonadaceae</taxon>
        <taxon>Ramlibacter</taxon>
    </lineage>
</organism>
<sequence>MKSIVVPVATFVLAAAAHAQSAPKPDSTIWRCGNSYTNDAAEAKTKGCKPVEGGNVTIVQGTRVNTNGVKVATAPQARSGASEDQKARDADSRAILEAELKKAEAKREELVKEYNNGEPEKLGPEHRNHAKYIERVANLKDSIARTENDIAGIRRELARVGGGTVPAKQ</sequence>
<protein>
    <submittedName>
        <fullName evidence="3">Uncharacterized protein</fullName>
    </submittedName>
</protein>
<keyword evidence="2" id="KW-0732">Signal</keyword>
<name>A0A923MAA6_9BURK</name>
<keyword evidence="4" id="KW-1185">Reference proteome</keyword>
<accession>A0A923MAA6</accession>
<evidence type="ECO:0000313" key="4">
    <source>
        <dbReference type="Proteomes" id="UP000596827"/>
    </source>
</evidence>
<feature type="region of interest" description="Disordered" evidence="1">
    <location>
        <begin position="67"/>
        <end position="93"/>
    </location>
</feature>
<evidence type="ECO:0000256" key="1">
    <source>
        <dbReference type="SAM" id="MobiDB-lite"/>
    </source>
</evidence>
<dbReference type="EMBL" id="JACORU010000008">
    <property type="protein sequence ID" value="MBC5766935.1"/>
    <property type="molecule type" value="Genomic_DNA"/>
</dbReference>
<evidence type="ECO:0000313" key="3">
    <source>
        <dbReference type="EMBL" id="MBC5766935.1"/>
    </source>
</evidence>
<proteinExistence type="predicted"/>